<organism evidence="5 6">
    <name type="scientific">Sediminicola luteus</name>
    <dbReference type="NCBI Taxonomy" id="319238"/>
    <lineage>
        <taxon>Bacteria</taxon>
        <taxon>Pseudomonadati</taxon>
        <taxon>Bacteroidota</taxon>
        <taxon>Flavobacteriia</taxon>
        <taxon>Flavobacteriales</taxon>
        <taxon>Flavobacteriaceae</taxon>
        <taxon>Sediminicola</taxon>
    </lineage>
</organism>
<dbReference type="InterPro" id="IPR020845">
    <property type="entry name" value="AMP-binding_CS"/>
</dbReference>
<evidence type="ECO:0000256" key="3">
    <source>
        <dbReference type="ARBA" id="ARBA00023098"/>
    </source>
</evidence>
<dbReference type="PRINTS" id="PR00154">
    <property type="entry name" value="AMPBINDING"/>
</dbReference>
<keyword evidence="2" id="KW-0276">Fatty acid metabolism</keyword>
<dbReference type="EMBL" id="NBWU01000004">
    <property type="protein sequence ID" value="PCE64158.1"/>
    <property type="molecule type" value="Genomic_DNA"/>
</dbReference>
<evidence type="ECO:0000259" key="4">
    <source>
        <dbReference type="Pfam" id="PF00501"/>
    </source>
</evidence>
<dbReference type="Pfam" id="PF00501">
    <property type="entry name" value="AMP-binding"/>
    <property type="match status" value="1"/>
</dbReference>
<keyword evidence="6" id="KW-1185">Reference proteome</keyword>
<dbReference type="InterPro" id="IPR020459">
    <property type="entry name" value="AMP-binding"/>
</dbReference>
<dbReference type="InterPro" id="IPR042099">
    <property type="entry name" value="ANL_N_sf"/>
</dbReference>
<dbReference type="OrthoDB" id="9803968at2"/>
<dbReference type="PANTHER" id="PTHR43272">
    <property type="entry name" value="LONG-CHAIN-FATTY-ACID--COA LIGASE"/>
    <property type="match status" value="1"/>
</dbReference>
<dbReference type="PANTHER" id="PTHR43272:SF32">
    <property type="entry name" value="AMP-DEPENDENT SYNTHETASE_LIGASE DOMAIN-CONTAINING PROTEIN"/>
    <property type="match status" value="1"/>
</dbReference>
<sequence>MEQPTRLFDLPYYQLAQYPQQKAFNTKLNGEWESVTIAEYIDRANQVSRALLHLGVGPDDKIAVITKVNRIEWHQLDMGMSQLGAVNVPLYATLSAKDYAYILNHSDAQYCFVSDQELLDKVRSVQHETQLKGIYTFDTDTDGDTWESFMALGSENGNQEQVDTLKTQVKADDLASIIYTSGTTGTPKGVMMSHANLVYTATLCKDILALDGPGKRVLSYLPISHIFERLTTYYYAYMGFEIYFAESIEKLADNLKEVQPHFIPIVPRLLEKVYDKILAKGQELKGLKKKLFFWAVDLAERFEPNQNQGAWYNWQLKKADKLIFSKWRAVFGGQIEFMVSGSAPLQDRLIKAFTAAGLPIMEGYGMTESAGVISINDARGGNLRLKTVGKTVKGVTVSLADDGEILIQGPNVLQGYYKNPKKTAEAIQNGFFHTGDIGEFDDDGFLQITDRKKEIFKTSGGKYIAPAMIENLLKQSGFIEQVVVIGENRRMPAALIQPNHEFIQEWAQKHDYTLESLHTDSRVIERTQEEIDRYNESLGKWEKIKRFELTEDVWSIEAGHLTPTLKPKRKVIKEKYAHLYQKIYGEKL</sequence>
<reference evidence="5 6" key="1">
    <citation type="submission" date="2017-04" db="EMBL/GenBank/DDBJ databases">
        <title>A new member of the family Flavobacteriaceae isolated from ascidians.</title>
        <authorList>
            <person name="Chen L."/>
        </authorList>
    </citation>
    <scope>NUCLEOTIDE SEQUENCE [LARGE SCALE GENOMIC DNA]</scope>
    <source>
        <strain evidence="5 6">HQA918</strain>
    </source>
</reference>
<dbReference type="AlphaFoldDB" id="A0A2A4G847"/>
<dbReference type="RefSeq" id="WP_097442972.1">
    <property type="nucleotide sequence ID" value="NZ_NBWU01000004.1"/>
</dbReference>
<feature type="domain" description="AMP-dependent synthetase/ligase" evidence="4">
    <location>
        <begin position="14"/>
        <end position="417"/>
    </location>
</feature>
<dbReference type="Proteomes" id="UP000219559">
    <property type="component" value="Unassembled WGS sequence"/>
</dbReference>
<accession>A0A2A4G847</accession>
<dbReference type="GO" id="GO:0004467">
    <property type="term" value="F:long-chain fatty acid-CoA ligase activity"/>
    <property type="evidence" value="ECO:0007669"/>
    <property type="project" value="TreeGrafter"/>
</dbReference>
<dbReference type="Pfam" id="PF23562">
    <property type="entry name" value="AMP-binding_C_3"/>
    <property type="match status" value="1"/>
</dbReference>
<evidence type="ECO:0000313" key="6">
    <source>
        <dbReference type="Proteomes" id="UP000219559"/>
    </source>
</evidence>
<comment type="caution">
    <text evidence="5">The sequence shown here is derived from an EMBL/GenBank/DDBJ whole genome shotgun (WGS) entry which is preliminary data.</text>
</comment>
<dbReference type="InterPro" id="IPR000873">
    <property type="entry name" value="AMP-dep_synth/lig_dom"/>
</dbReference>
<dbReference type="Gene3D" id="3.40.50.12780">
    <property type="entry name" value="N-terminal domain of ligase-like"/>
    <property type="match status" value="2"/>
</dbReference>
<dbReference type="GO" id="GO:0016020">
    <property type="term" value="C:membrane"/>
    <property type="evidence" value="ECO:0007669"/>
    <property type="project" value="TreeGrafter"/>
</dbReference>
<gene>
    <name evidence="5" type="ORF">B7P33_10740</name>
</gene>
<evidence type="ECO:0000256" key="1">
    <source>
        <dbReference type="ARBA" id="ARBA00022598"/>
    </source>
</evidence>
<keyword evidence="1 5" id="KW-0436">Ligase</keyword>
<dbReference type="SUPFAM" id="SSF56801">
    <property type="entry name" value="Acetyl-CoA synthetase-like"/>
    <property type="match status" value="1"/>
</dbReference>
<name>A0A2A4G847_9FLAO</name>
<evidence type="ECO:0000256" key="2">
    <source>
        <dbReference type="ARBA" id="ARBA00022832"/>
    </source>
</evidence>
<dbReference type="PROSITE" id="PS00455">
    <property type="entry name" value="AMP_BINDING"/>
    <property type="match status" value="1"/>
</dbReference>
<keyword evidence="3" id="KW-0443">Lipid metabolism</keyword>
<dbReference type="CDD" id="cd05907">
    <property type="entry name" value="VL_LC_FACS_like"/>
    <property type="match status" value="1"/>
</dbReference>
<evidence type="ECO:0000313" key="5">
    <source>
        <dbReference type="EMBL" id="PCE64158.1"/>
    </source>
</evidence>
<proteinExistence type="predicted"/>
<protein>
    <submittedName>
        <fullName evidence="5">Long-chain fatty acid--CoA ligase</fullName>
    </submittedName>
</protein>